<dbReference type="Proteomes" id="UP001165740">
    <property type="component" value="Chromosome 6"/>
</dbReference>
<dbReference type="OMA" id="ITHPGES"/>
<feature type="domain" description="Temptin Cys/Cys disulfide" evidence="2">
    <location>
        <begin position="18"/>
        <end position="116"/>
    </location>
</feature>
<keyword evidence="3" id="KW-1185">Reference proteome</keyword>
<evidence type="ECO:0000256" key="1">
    <source>
        <dbReference type="SAM" id="SignalP"/>
    </source>
</evidence>
<dbReference type="GeneID" id="106071207"/>
<accession>A0A9U8EHE2</accession>
<evidence type="ECO:0000259" key="2">
    <source>
        <dbReference type="Pfam" id="PF24784"/>
    </source>
</evidence>
<dbReference type="OrthoDB" id="129121at2759"/>
<dbReference type="RefSeq" id="XP_013086707.2">
    <property type="nucleotide sequence ID" value="XM_013231253.2"/>
</dbReference>
<sequence>MLLSVGYFLTCALLLATVHCYHEFISHIPSGDSVTHPCEPSQPWHGVGHYNPQGGGHLNPFGHDFQAAGRQWTQELCWHDSDGDGLTNGFELGDPYCQWHQGLQPTWTGNVTHPGIHNVEGCFPRARQAVH</sequence>
<organism evidence="3 4">
    <name type="scientific">Biomphalaria glabrata</name>
    <name type="common">Bloodfluke planorb</name>
    <name type="synonym">Freshwater snail</name>
    <dbReference type="NCBI Taxonomy" id="6526"/>
    <lineage>
        <taxon>Eukaryota</taxon>
        <taxon>Metazoa</taxon>
        <taxon>Spiralia</taxon>
        <taxon>Lophotrochozoa</taxon>
        <taxon>Mollusca</taxon>
        <taxon>Gastropoda</taxon>
        <taxon>Heterobranchia</taxon>
        <taxon>Euthyneura</taxon>
        <taxon>Panpulmonata</taxon>
        <taxon>Hygrophila</taxon>
        <taxon>Lymnaeoidea</taxon>
        <taxon>Planorbidae</taxon>
        <taxon>Biomphalaria</taxon>
    </lineage>
</organism>
<feature type="signal peptide" evidence="1">
    <location>
        <begin position="1"/>
        <end position="20"/>
    </location>
</feature>
<feature type="chain" id="PRO_5040744794" evidence="1">
    <location>
        <begin position="21"/>
        <end position="131"/>
    </location>
</feature>
<dbReference type="AlphaFoldDB" id="A0A9U8EHE2"/>
<name>A0A9U8EHE2_BIOGL</name>
<dbReference type="PANTHER" id="PTHR34737">
    <property type="entry name" value="EF-HAND DOMAIN-CONTAINING PROTEIN"/>
    <property type="match status" value="1"/>
</dbReference>
<proteinExistence type="predicted"/>
<dbReference type="PANTHER" id="PTHR34737:SF2">
    <property type="entry name" value="EF-HAND DOMAIN-CONTAINING PROTEIN"/>
    <property type="match status" value="1"/>
</dbReference>
<evidence type="ECO:0000313" key="3">
    <source>
        <dbReference type="Proteomes" id="UP001165740"/>
    </source>
</evidence>
<dbReference type="InterPro" id="IPR055313">
    <property type="entry name" value="Temptin-like"/>
</dbReference>
<reference evidence="4" key="1">
    <citation type="submission" date="2025-08" db="UniProtKB">
        <authorList>
            <consortium name="RefSeq"/>
        </authorList>
    </citation>
    <scope>IDENTIFICATION</scope>
</reference>
<keyword evidence="1" id="KW-0732">Signal</keyword>
<dbReference type="KEGG" id="bgt:106071207"/>
<protein>
    <submittedName>
        <fullName evidence="4">Temptin-like</fullName>
    </submittedName>
</protein>
<evidence type="ECO:0000313" key="4">
    <source>
        <dbReference type="RefSeq" id="XP_013086707.2"/>
    </source>
</evidence>
<dbReference type="InterPro" id="IPR057626">
    <property type="entry name" value="S-S_Temptin"/>
</dbReference>
<dbReference type="Pfam" id="PF24784">
    <property type="entry name" value="Temptin_C"/>
    <property type="match status" value="1"/>
</dbReference>
<gene>
    <name evidence="4" type="primary">LOC106071207</name>
</gene>